<dbReference type="Proteomes" id="UP001444661">
    <property type="component" value="Unassembled WGS sequence"/>
</dbReference>
<proteinExistence type="predicted"/>
<comment type="caution">
    <text evidence="2">The sequence shown here is derived from an EMBL/GenBank/DDBJ whole genome shotgun (WGS) entry which is preliminary data.</text>
</comment>
<sequence>MATQDSLASIALRTYDAGIQIKQLLDRLSPGDHHNNEGVQIVEEHIRNPTLNTTSLRLNINRLLMIVHRLLPQRDSYHAGLFNVLGVLDSVGETVQAALQEAEQTVERSQAIVQQVVKLYQKQEVAMQDATEQIVRLKLEVEALNGQVEGLSVPSAASGQAVTELEAAMEEATEQIDQLKLENEVLEEPLEERSELSS</sequence>
<feature type="region of interest" description="Disordered" evidence="1">
    <location>
        <begin position="178"/>
        <end position="198"/>
    </location>
</feature>
<dbReference type="EMBL" id="JAQQWK010000011">
    <property type="protein sequence ID" value="KAK8023647.1"/>
    <property type="molecule type" value="Genomic_DNA"/>
</dbReference>
<evidence type="ECO:0000313" key="2">
    <source>
        <dbReference type="EMBL" id="KAK8023647.1"/>
    </source>
</evidence>
<gene>
    <name evidence="2" type="ORF">PG993_011713</name>
</gene>
<evidence type="ECO:0000313" key="3">
    <source>
        <dbReference type="Proteomes" id="UP001444661"/>
    </source>
</evidence>
<dbReference type="Gene3D" id="1.10.287.950">
    <property type="entry name" value="Methyl-accepting chemotaxis protein"/>
    <property type="match status" value="1"/>
</dbReference>
<evidence type="ECO:0000256" key="1">
    <source>
        <dbReference type="SAM" id="MobiDB-lite"/>
    </source>
</evidence>
<keyword evidence="3" id="KW-1185">Reference proteome</keyword>
<name>A0ABR1S1Q2_9PEZI</name>
<organism evidence="2 3">
    <name type="scientific">Apiospora rasikravindrae</name>
    <dbReference type="NCBI Taxonomy" id="990691"/>
    <lineage>
        <taxon>Eukaryota</taxon>
        <taxon>Fungi</taxon>
        <taxon>Dikarya</taxon>
        <taxon>Ascomycota</taxon>
        <taxon>Pezizomycotina</taxon>
        <taxon>Sordariomycetes</taxon>
        <taxon>Xylariomycetidae</taxon>
        <taxon>Amphisphaeriales</taxon>
        <taxon>Apiosporaceae</taxon>
        <taxon>Apiospora</taxon>
    </lineage>
</organism>
<reference evidence="2 3" key="1">
    <citation type="submission" date="2023-01" db="EMBL/GenBank/DDBJ databases">
        <title>Analysis of 21 Apiospora genomes using comparative genomics revels a genus with tremendous synthesis potential of carbohydrate active enzymes and secondary metabolites.</title>
        <authorList>
            <person name="Sorensen T."/>
        </authorList>
    </citation>
    <scope>NUCLEOTIDE SEQUENCE [LARGE SCALE GENOMIC DNA]</scope>
    <source>
        <strain evidence="2 3">CBS 33761</strain>
    </source>
</reference>
<accession>A0ABR1S1Q2</accession>
<protein>
    <submittedName>
        <fullName evidence="2">Uncharacterized protein</fullName>
    </submittedName>
</protein>